<evidence type="ECO:0008006" key="2">
    <source>
        <dbReference type="Google" id="ProtNLM"/>
    </source>
</evidence>
<name>A0A6V7LQX9_9HYME</name>
<dbReference type="Pfam" id="PF09776">
    <property type="entry name" value="Mitoc_L55"/>
    <property type="match status" value="1"/>
</dbReference>
<dbReference type="PANTHER" id="PTHR34095:SF1">
    <property type="entry name" value="LARGE RIBOSOMAL SUBUNIT PROTEIN ML55"/>
    <property type="match status" value="1"/>
</dbReference>
<dbReference type="GO" id="GO:0003735">
    <property type="term" value="F:structural constituent of ribosome"/>
    <property type="evidence" value="ECO:0007669"/>
    <property type="project" value="InterPro"/>
</dbReference>
<dbReference type="GO" id="GO:0005762">
    <property type="term" value="C:mitochondrial large ribosomal subunit"/>
    <property type="evidence" value="ECO:0007669"/>
    <property type="project" value="InterPro"/>
</dbReference>
<dbReference type="Gene3D" id="6.20.130.20">
    <property type="entry name" value="Mitochondrial ribosomal protein L55"/>
    <property type="match status" value="1"/>
</dbReference>
<dbReference type="EMBL" id="CADCXW020000344">
    <property type="protein sequence ID" value="CAD1578652.1"/>
    <property type="molecule type" value="Genomic_DNA"/>
</dbReference>
<dbReference type="InterPro" id="IPR044884">
    <property type="entry name" value="Ribosomal_mL55_sf"/>
</dbReference>
<gene>
    <name evidence="1" type="ORF">BBRV_LOCUS113232</name>
</gene>
<dbReference type="PANTHER" id="PTHR34095">
    <property type="entry name" value="39S RIBOSOMAL PROTEIN L55, MITOCHONDRIAL"/>
    <property type="match status" value="1"/>
</dbReference>
<organism evidence="1">
    <name type="scientific">Bracon brevicornis</name>
    <dbReference type="NCBI Taxonomy" id="1563983"/>
    <lineage>
        <taxon>Eukaryota</taxon>
        <taxon>Metazoa</taxon>
        <taxon>Ecdysozoa</taxon>
        <taxon>Arthropoda</taxon>
        <taxon>Hexapoda</taxon>
        <taxon>Insecta</taxon>
        <taxon>Pterygota</taxon>
        <taxon>Neoptera</taxon>
        <taxon>Endopterygota</taxon>
        <taxon>Hymenoptera</taxon>
        <taxon>Apocrita</taxon>
        <taxon>Ichneumonoidea</taxon>
        <taxon>Braconidae</taxon>
        <taxon>Braconinae</taxon>
        <taxon>Bracon</taxon>
    </lineage>
</organism>
<protein>
    <recommendedName>
        <fullName evidence="2">39S ribosomal protein L55, mitochondrial</fullName>
    </recommendedName>
</protein>
<dbReference type="GO" id="GO:0006412">
    <property type="term" value="P:translation"/>
    <property type="evidence" value="ECO:0007669"/>
    <property type="project" value="TreeGrafter"/>
</dbReference>
<proteinExistence type="predicted"/>
<accession>A0A6V7LQX9</accession>
<dbReference type="AlphaFoldDB" id="A0A6V7LQX9"/>
<dbReference type="InterPro" id="IPR018615">
    <property type="entry name" value="Ribosomal_mL55"/>
</dbReference>
<sequence>MNCTKKLLKSLQGGITISRELNCWTAAITKKHRKIYERTYPTVLIHPDGSSTDVQYHEPLKIIKLPLDLSTLSEAEKKIRLERRKPKTKVKIEEDIEDNFDASKYLKKFKRT</sequence>
<evidence type="ECO:0000313" key="1">
    <source>
        <dbReference type="EMBL" id="CAD1578652.1"/>
    </source>
</evidence>
<reference evidence="1" key="1">
    <citation type="submission" date="2020-07" db="EMBL/GenBank/DDBJ databases">
        <authorList>
            <person name="Ferguson B K."/>
        </authorList>
    </citation>
    <scope>NUCLEOTIDE SEQUENCE</scope>
    <source>
        <strain evidence="1">L06</strain>
    </source>
</reference>